<gene>
    <name evidence="4" type="ORF">C4N9_02310</name>
</gene>
<name>A0A2U2CJ93_9RHOB</name>
<dbReference type="OrthoDB" id="9808544at2"/>
<dbReference type="FunFam" id="1.10.8.350:FF:000001">
    <property type="entry name" value="Lytic murein transglycosylase B"/>
    <property type="match status" value="1"/>
</dbReference>
<evidence type="ECO:0000313" key="5">
    <source>
        <dbReference type="Proteomes" id="UP000244940"/>
    </source>
</evidence>
<dbReference type="Gene3D" id="1.10.101.10">
    <property type="entry name" value="PGBD-like superfamily/PGBD"/>
    <property type="match status" value="1"/>
</dbReference>
<feature type="region of interest" description="Disordered" evidence="1">
    <location>
        <begin position="53"/>
        <end position="74"/>
    </location>
</feature>
<comment type="caution">
    <text evidence="4">The sequence shown here is derived from an EMBL/GenBank/DDBJ whole genome shotgun (WGS) entry which is preliminary data.</text>
</comment>
<evidence type="ECO:0000259" key="3">
    <source>
        <dbReference type="Pfam" id="PF13406"/>
    </source>
</evidence>
<dbReference type="Pfam" id="PF01471">
    <property type="entry name" value="PG_binding_1"/>
    <property type="match status" value="1"/>
</dbReference>
<accession>A0A2U2CJ93</accession>
<dbReference type="InterPro" id="IPR023346">
    <property type="entry name" value="Lysozyme-like_dom_sf"/>
</dbReference>
<dbReference type="InterPro" id="IPR043426">
    <property type="entry name" value="MltB-like"/>
</dbReference>
<dbReference type="EMBL" id="QEYD01000001">
    <property type="protein sequence ID" value="PWE31965.1"/>
    <property type="molecule type" value="Genomic_DNA"/>
</dbReference>
<dbReference type="AlphaFoldDB" id="A0A2U2CJ93"/>
<dbReference type="PANTHER" id="PTHR30163:SF8">
    <property type="entry name" value="LYTIC MUREIN TRANSGLYCOSYLASE"/>
    <property type="match status" value="1"/>
</dbReference>
<dbReference type="SUPFAM" id="SSF47090">
    <property type="entry name" value="PGBD-like"/>
    <property type="match status" value="1"/>
</dbReference>
<dbReference type="InterPro" id="IPR002477">
    <property type="entry name" value="Peptidoglycan-bd-like"/>
</dbReference>
<dbReference type="InterPro" id="IPR036365">
    <property type="entry name" value="PGBD-like_sf"/>
</dbReference>
<reference evidence="4 5" key="1">
    <citation type="submission" date="2018-05" db="EMBL/GenBank/DDBJ databases">
        <title>Pararhodobacter marina sp. nov., isolated from deep-sea water of the Indian Ocean.</title>
        <authorList>
            <person name="Lai Q.Sr."/>
            <person name="Liu X."/>
            <person name="Shao Z."/>
        </authorList>
    </citation>
    <scope>NUCLEOTIDE SEQUENCE [LARGE SCALE GENOMIC DNA]</scope>
    <source>
        <strain evidence="4 5">CIC4N-9</strain>
    </source>
</reference>
<protein>
    <submittedName>
        <fullName evidence="4">Lytic murein transglycosylase</fullName>
    </submittedName>
</protein>
<proteinExistence type="predicted"/>
<evidence type="ECO:0000259" key="2">
    <source>
        <dbReference type="Pfam" id="PF01471"/>
    </source>
</evidence>
<dbReference type="GO" id="GO:0008933">
    <property type="term" value="F:peptidoglycan lytic transglycosylase activity"/>
    <property type="evidence" value="ECO:0007669"/>
    <property type="project" value="TreeGrafter"/>
</dbReference>
<feature type="compositionally biased region" description="Low complexity" evidence="1">
    <location>
        <begin position="22"/>
        <end position="34"/>
    </location>
</feature>
<dbReference type="InterPro" id="IPR011970">
    <property type="entry name" value="MltB_2"/>
</dbReference>
<dbReference type="CDD" id="cd13399">
    <property type="entry name" value="Slt35-like"/>
    <property type="match status" value="1"/>
</dbReference>
<keyword evidence="5" id="KW-1185">Reference proteome</keyword>
<dbReference type="Pfam" id="PF13406">
    <property type="entry name" value="SLT_2"/>
    <property type="match status" value="1"/>
</dbReference>
<dbReference type="SUPFAM" id="SSF53955">
    <property type="entry name" value="Lysozyme-like"/>
    <property type="match status" value="1"/>
</dbReference>
<evidence type="ECO:0000256" key="1">
    <source>
        <dbReference type="SAM" id="MobiDB-lite"/>
    </source>
</evidence>
<dbReference type="Gene3D" id="1.10.8.350">
    <property type="entry name" value="Bacterial muramidase"/>
    <property type="match status" value="1"/>
</dbReference>
<feature type="domain" description="Peptidoglycan binding-like" evidence="2">
    <location>
        <begin position="391"/>
        <end position="446"/>
    </location>
</feature>
<dbReference type="GO" id="GO:0009253">
    <property type="term" value="P:peptidoglycan catabolic process"/>
    <property type="evidence" value="ECO:0007669"/>
    <property type="project" value="TreeGrafter"/>
</dbReference>
<dbReference type="NCBIfam" id="TIGR02283">
    <property type="entry name" value="MltB_2"/>
    <property type="match status" value="1"/>
</dbReference>
<dbReference type="InterPro" id="IPR031304">
    <property type="entry name" value="SLT_2"/>
</dbReference>
<dbReference type="PANTHER" id="PTHR30163">
    <property type="entry name" value="MEMBRANE-BOUND LYTIC MUREIN TRANSGLYCOSYLASE B"/>
    <property type="match status" value="1"/>
</dbReference>
<feature type="region of interest" description="Disordered" evidence="1">
    <location>
        <begin position="1"/>
        <end position="34"/>
    </location>
</feature>
<feature type="compositionally biased region" description="Low complexity" evidence="1">
    <location>
        <begin position="53"/>
        <end position="67"/>
    </location>
</feature>
<feature type="domain" description="Transglycosylase SLT" evidence="3">
    <location>
        <begin position="81"/>
        <end position="370"/>
    </location>
</feature>
<organism evidence="4 5">
    <name type="scientific">Pararhodobacter marinus</name>
    <dbReference type="NCBI Taxonomy" id="2184063"/>
    <lineage>
        <taxon>Bacteria</taxon>
        <taxon>Pseudomonadati</taxon>
        <taxon>Pseudomonadota</taxon>
        <taxon>Alphaproteobacteria</taxon>
        <taxon>Rhodobacterales</taxon>
        <taxon>Paracoccaceae</taxon>
        <taxon>Pararhodobacter</taxon>
    </lineage>
</organism>
<evidence type="ECO:0000313" key="4">
    <source>
        <dbReference type="EMBL" id="PWE31965.1"/>
    </source>
</evidence>
<dbReference type="InterPro" id="IPR036366">
    <property type="entry name" value="PGBDSf"/>
</dbReference>
<dbReference type="Gene3D" id="1.10.530.10">
    <property type="match status" value="1"/>
</dbReference>
<sequence>MPRPELNAQRQAAVPPAPQSPEPATRAATPQATTVSARATALALLAPASSLRPNARPAGLRAAARPATPAPVPGASGNARFDAWLRDFRTRALREGITARVFDTAMAGIRPNDEILQREAHQPEFSRPIWAYLDSAVSQARIDNGRRALSRYRTLLGEIEARYGVEREVVVAVWGLESSFGELRGRTPILPALATLAISSRRADFYEEQLIGALRIIQAGDVDASHMVGSWAGAMGHTQFIPTSYLAYAVDFRGDGRRDIWSDDPTDSLASTAAYLADHGWQRGQPWGVEVTIPSNFNPRLANTSRDVGEWTRLGVRPQRGASLPRSGEATLMFPAGSRGPAILAFRNFRVIKRYNNADAYAIAIGHLADRLRDGPGFVASWPRDDRPLSRPEREELQQHLARAGHYDGDIDGRVGSGTLAAVRDWQAQNGLAPDGYVSLALLERMRR</sequence>
<dbReference type="Proteomes" id="UP000244940">
    <property type="component" value="Unassembled WGS sequence"/>
</dbReference>